<dbReference type="GO" id="GO:0005634">
    <property type="term" value="C:nucleus"/>
    <property type="evidence" value="ECO:0007669"/>
    <property type="project" value="UniProtKB-SubCell"/>
</dbReference>
<evidence type="ECO:0000259" key="7">
    <source>
        <dbReference type="PROSITE" id="PS51005"/>
    </source>
</evidence>
<keyword evidence="4" id="KW-0804">Transcription</keyword>
<accession>A0A8T2HB46</accession>
<feature type="compositionally biased region" description="Polar residues" evidence="6">
    <location>
        <begin position="124"/>
        <end position="137"/>
    </location>
</feature>
<feature type="region of interest" description="Disordered" evidence="6">
    <location>
        <begin position="62"/>
        <end position="140"/>
    </location>
</feature>
<dbReference type="PANTHER" id="PTHR31744:SF208">
    <property type="entry name" value="(WILD MALAYSIAN BANANA) HYPOTHETICAL PROTEIN"/>
    <property type="match status" value="1"/>
</dbReference>
<evidence type="ECO:0000256" key="2">
    <source>
        <dbReference type="ARBA" id="ARBA00023015"/>
    </source>
</evidence>
<dbReference type="GO" id="GO:0006355">
    <property type="term" value="P:regulation of DNA-templated transcription"/>
    <property type="evidence" value="ECO:0007669"/>
    <property type="project" value="InterPro"/>
</dbReference>
<dbReference type="InterPro" id="IPR003441">
    <property type="entry name" value="NAC-dom"/>
</dbReference>
<keyword evidence="2" id="KW-0805">Transcription regulation</keyword>
<keyword evidence="9" id="KW-1185">Reference proteome</keyword>
<evidence type="ECO:0000256" key="6">
    <source>
        <dbReference type="SAM" id="MobiDB-lite"/>
    </source>
</evidence>
<dbReference type="PROSITE" id="PS51005">
    <property type="entry name" value="NAC"/>
    <property type="match status" value="1"/>
</dbReference>
<feature type="domain" description="NAC" evidence="7">
    <location>
        <begin position="214"/>
        <end position="372"/>
    </location>
</feature>
<dbReference type="EMBL" id="JAEFBJ010000001">
    <property type="protein sequence ID" value="KAG7656192.1"/>
    <property type="molecule type" value="Genomic_DNA"/>
</dbReference>
<proteinExistence type="predicted"/>
<dbReference type="PANTHER" id="PTHR31744">
    <property type="entry name" value="PROTEIN CUP-SHAPED COTYLEDON 2-RELATED"/>
    <property type="match status" value="1"/>
</dbReference>
<evidence type="ECO:0000256" key="5">
    <source>
        <dbReference type="ARBA" id="ARBA00023242"/>
    </source>
</evidence>
<comment type="subcellular location">
    <subcellularLocation>
        <location evidence="1">Nucleus</location>
    </subcellularLocation>
</comment>
<dbReference type="AlphaFoldDB" id="A0A8T2HB46"/>
<organism evidence="8 9">
    <name type="scientific">Arabidopsis suecica</name>
    <name type="common">Swedish thale-cress</name>
    <name type="synonym">Cardaminopsis suecica</name>
    <dbReference type="NCBI Taxonomy" id="45249"/>
    <lineage>
        <taxon>Eukaryota</taxon>
        <taxon>Viridiplantae</taxon>
        <taxon>Streptophyta</taxon>
        <taxon>Embryophyta</taxon>
        <taxon>Tracheophyta</taxon>
        <taxon>Spermatophyta</taxon>
        <taxon>Magnoliopsida</taxon>
        <taxon>eudicotyledons</taxon>
        <taxon>Gunneridae</taxon>
        <taxon>Pentapetalae</taxon>
        <taxon>rosids</taxon>
        <taxon>malvids</taxon>
        <taxon>Brassicales</taxon>
        <taxon>Brassicaceae</taxon>
        <taxon>Camelineae</taxon>
        <taxon>Arabidopsis</taxon>
    </lineage>
</organism>
<comment type="caution">
    <text evidence="8">The sequence shown here is derived from an EMBL/GenBank/DDBJ whole genome shotgun (WGS) entry which is preliminary data.</text>
</comment>
<reference evidence="8 9" key="1">
    <citation type="submission" date="2020-12" db="EMBL/GenBank/DDBJ databases">
        <title>Concerted genomic and epigenomic changes stabilize Arabidopsis allopolyploids.</title>
        <authorList>
            <person name="Chen Z."/>
        </authorList>
    </citation>
    <scope>NUCLEOTIDE SEQUENCE [LARGE SCALE GENOMIC DNA]</scope>
    <source>
        <strain evidence="8">As9502</strain>
        <tissue evidence="8">Leaf</tissue>
    </source>
</reference>
<evidence type="ECO:0000313" key="8">
    <source>
        <dbReference type="EMBL" id="KAG7656192.1"/>
    </source>
</evidence>
<evidence type="ECO:0000256" key="1">
    <source>
        <dbReference type="ARBA" id="ARBA00004123"/>
    </source>
</evidence>
<dbReference type="Proteomes" id="UP000694251">
    <property type="component" value="Chromosome 1"/>
</dbReference>
<keyword evidence="3" id="KW-0238">DNA-binding</keyword>
<feature type="compositionally biased region" description="Basic and acidic residues" evidence="6">
    <location>
        <begin position="64"/>
        <end position="74"/>
    </location>
</feature>
<dbReference type="FunFam" id="2.170.150.80:FF:000002">
    <property type="entry name" value="Nac domain-containing protein 86"/>
    <property type="match status" value="1"/>
</dbReference>
<feature type="compositionally biased region" description="Acidic residues" evidence="6">
    <location>
        <begin position="82"/>
        <end position="118"/>
    </location>
</feature>
<evidence type="ECO:0000313" key="9">
    <source>
        <dbReference type="Proteomes" id="UP000694251"/>
    </source>
</evidence>
<dbReference type="GO" id="GO:0003677">
    <property type="term" value="F:DNA binding"/>
    <property type="evidence" value="ECO:0007669"/>
    <property type="project" value="UniProtKB-KW"/>
</dbReference>
<dbReference type="Pfam" id="PF02365">
    <property type="entry name" value="NAM"/>
    <property type="match status" value="1"/>
</dbReference>
<protein>
    <submittedName>
        <fullName evidence="8">NAC domain</fullName>
    </submittedName>
</protein>
<sequence>MFRHCVRVKENMTYTEFVRTLSEAFSLKSTEINPIISYWMPGEMLVMIDTKRLPVYIDSQVGTHGDDAESDRVCDSVSNVDENNETVDEQDDVEDDKTDEDEEEGDNKDGDGYDDYQGDDGSMGESTLDPTIDGNESTGEDYDYNKWNDIIVKEYGIWNVEENVILTQLTIQHPGKFSRLLAECTYTSQRVPGEDNISHSGDHTPVVTPRRSFLPPGFRFYPTDEELVGYYLHRRNEGLEIELEIIPLMDLYKFDPWELPEKSFLPNRDMEWFFFCHRDRKYQNGSRINRATKSGYWKATGKDRKIVCHSSSSSSSSSITGCRKTLVFYMGRAPFGGRTEWVMHEYRLFDNDTSQGSLNFKGDFALCRVIKRNEHTLKKCEIISPEVSDESLSNNVNNFCQASDLEKGSCDASNTRLSSPDFILESSFQGNSHSKTEEDSGFQVFTLPEFEYPLEVFADLNFDLEMEDPFMFDYHPEPHMNNEVMSHHIRG</sequence>
<name>A0A8T2HB46_ARASU</name>
<keyword evidence="5" id="KW-0539">Nucleus</keyword>
<evidence type="ECO:0000256" key="3">
    <source>
        <dbReference type="ARBA" id="ARBA00023125"/>
    </source>
</evidence>
<gene>
    <name evidence="8" type="ORF">ISN44_As01g031950</name>
</gene>
<evidence type="ECO:0000256" key="4">
    <source>
        <dbReference type="ARBA" id="ARBA00023163"/>
    </source>
</evidence>
<dbReference type="OrthoDB" id="1424968at2759"/>